<gene>
    <name evidence="2" type="ORF">PARC_a1789</name>
</gene>
<accession>A0A290S2R5</accession>
<evidence type="ECO:0000313" key="3">
    <source>
        <dbReference type="Proteomes" id="UP000016505"/>
    </source>
</evidence>
<reference evidence="2 3" key="1">
    <citation type="journal article" date="2012" name="J. Bacteriol.">
        <title>Genome sequences of type strains of seven species of the marine bacterium Pseudoalteromonas.</title>
        <authorList>
            <person name="Xie B.B."/>
            <person name="Shu Y.L."/>
            <person name="Qin Q.L."/>
            <person name="Rong J.C."/>
            <person name="Zhang X.Y."/>
            <person name="Chen X.L."/>
            <person name="Shi M."/>
            <person name="He H.L."/>
            <person name="Zhou B.C."/>
            <person name="Zhang Y.Z."/>
        </authorList>
    </citation>
    <scope>NUCLEOTIDE SEQUENCE [LARGE SCALE GENOMIC DNA]</scope>
    <source>
        <strain evidence="2 3">A 37-1-2</strain>
    </source>
</reference>
<sequence length="37" mass="4126">MAKIGDEGADSQLLFVLLEWLVMCFLARAHGCHLLSH</sequence>
<dbReference type="EMBL" id="CP011025">
    <property type="protein sequence ID" value="ATC86362.1"/>
    <property type="molecule type" value="Genomic_DNA"/>
</dbReference>
<feature type="transmembrane region" description="Helical" evidence="1">
    <location>
        <begin position="12"/>
        <end position="29"/>
    </location>
</feature>
<protein>
    <submittedName>
        <fullName evidence="2">Uncharacterized protein</fullName>
    </submittedName>
</protein>
<evidence type="ECO:0000256" key="1">
    <source>
        <dbReference type="SAM" id="Phobius"/>
    </source>
</evidence>
<keyword evidence="1" id="KW-0812">Transmembrane</keyword>
<dbReference type="AlphaFoldDB" id="A0A290S2R5"/>
<keyword evidence="1" id="KW-1133">Transmembrane helix</keyword>
<name>A0A290S2R5_9GAMM</name>
<evidence type="ECO:0000313" key="2">
    <source>
        <dbReference type="EMBL" id="ATC86362.1"/>
    </source>
</evidence>
<organism evidence="2 3">
    <name type="scientific">Pseudoalteromonas arctica A 37-1-2</name>
    <dbReference type="NCBI Taxonomy" id="1117313"/>
    <lineage>
        <taxon>Bacteria</taxon>
        <taxon>Pseudomonadati</taxon>
        <taxon>Pseudomonadota</taxon>
        <taxon>Gammaproteobacteria</taxon>
        <taxon>Alteromonadales</taxon>
        <taxon>Pseudoalteromonadaceae</taxon>
        <taxon>Pseudoalteromonas</taxon>
    </lineage>
</organism>
<proteinExistence type="predicted"/>
<dbReference type="Proteomes" id="UP000016505">
    <property type="component" value="Chromosome I"/>
</dbReference>
<keyword evidence="1" id="KW-0472">Membrane</keyword>
<dbReference type="KEGG" id="part:PARC_a1789"/>